<dbReference type="AlphaFoldDB" id="A0A0R1DJN7"/>
<reference evidence="3 4" key="1">
    <citation type="journal article" date="2007" name="Nature">
        <title>Evolution of genes and genomes on the Drosophila phylogeny.</title>
        <authorList>
            <consortium name="Drosophila 12 Genomes Consortium"/>
            <person name="Clark A.G."/>
            <person name="Eisen M.B."/>
            <person name="Smith D.R."/>
            <person name="Bergman C.M."/>
            <person name="Oliver B."/>
            <person name="Markow T.A."/>
            <person name="Kaufman T.C."/>
            <person name="Kellis M."/>
            <person name="Gelbart W."/>
            <person name="Iyer V.N."/>
            <person name="Pollard D.A."/>
            <person name="Sackton T.B."/>
            <person name="Larracuente A.M."/>
            <person name="Singh N.D."/>
            <person name="Abad J.P."/>
            <person name="Abt D.N."/>
            <person name="Adryan B."/>
            <person name="Aguade M."/>
            <person name="Akashi H."/>
            <person name="Anderson W.W."/>
            <person name="Aquadro C.F."/>
            <person name="Ardell D.H."/>
            <person name="Arguello R."/>
            <person name="Artieri C.G."/>
            <person name="Barbash D.A."/>
            <person name="Barker D."/>
            <person name="Barsanti P."/>
            <person name="Batterham P."/>
            <person name="Batzoglou S."/>
            <person name="Begun D."/>
            <person name="Bhutkar A."/>
            <person name="Blanco E."/>
            <person name="Bosak S.A."/>
            <person name="Bradley R.K."/>
            <person name="Brand A.D."/>
            <person name="Brent M.R."/>
            <person name="Brooks A.N."/>
            <person name="Brown R.H."/>
            <person name="Butlin R.K."/>
            <person name="Caggese C."/>
            <person name="Calvi B.R."/>
            <person name="Bernardo de Carvalho A."/>
            <person name="Caspi A."/>
            <person name="Castrezana S."/>
            <person name="Celniker S.E."/>
            <person name="Chang J.L."/>
            <person name="Chapple C."/>
            <person name="Chatterji S."/>
            <person name="Chinwalla A."/>
            <person name="Civetta A."/>
            <person name="Clifton S.W."/>
            <person name="Comeron J.M."/>
            <person name="Costello J.C."/>
            <person name="Coyne J.A."/>
            <person name="Daub J."/>
            <person name="David R.G."/>
            <person name="Delcher A.L."/>
            <person name="Delehaunty K."/>
            <person name="Do C.B."/>
            <person name="Ebling H."/>
            <person name="Edwards K."/>
            <person name="Eickbush T."/>
            <person name="Evans J.D."/>
            <person name="Filipski A."/>
            <person name="Findeiss S."/>
            <person name="Freyhult E."/>
            <person name="Fulton L."/>
            <person name="Fulton R."/>
            <person name="Garcia A.C."/>
            <person name="Gardiner A."/>
            <person name="Garfield D.A."/>
            <person name="Garvin B.E."/>
            <person name="Gibson G."/>
            <person name="Gilbert D."/>
            <person name="Gnerre S."/>
            <person name="Godfrey J."/>
            <person name="Good R."/>
            <person name="Gotea V."/>
            <person name="Gravely B."/>
            <person name="Greenberg A.J."/>
            <person name="Griffiths-Jones S."/>
            <person name="Gross S."/>
            <person name="Guigo R."/>
            <person name="Gustafson E.A."/>
            <person name="Haerty W."/>
            <person name="Hahn M.W."/>
            <person name="Halligan D.L."/>
            <person name="Halpern A.L."/>
            <person name="Halter G.M."/>
            <person name="Han M.V."/>
            <person name="Heger A."/>
            <person name="Hillier L."/>
            <person name="Hinrichs A.S."/>
            <person name="Holmes I."/>
            <person name="Hoskins R.A."/>
            <person name="Hubisz M.J."/>
            <person name="Hultmark D."/>
            <person name="Huntley M.A."/>
            <person name="Jaffe D.B."/>
            <person name="Jagadeeshan S."/>
            <person name="Jeck W.R."/>
            <person name="Johnson J."/>
            <person name="Jones C.D."/>
            <person name="Jordan W.C."/>
            <person name="Karpen G.H."/>
            <person name="Kataoka E."/>
            <person name="Keightley P.D."/>
            <person name="Kheradpour P."/>
            <person name="Kirkness E.F."/>
            <person name="Koerich L.B."/>
            <person name="Kristiansen K."/>
            <person name="Kudrna D."/>
            <person name="Kulathinal R.J."/>
            <person name="Kumar S."/>
            <person name="Kwok R."/>
            <person name="Lander E."/>
            <person name="Langley C.H."/>
            <person name="Lapoint R."/>
            <person name="Lazzaro B.P."/>
            <person name="Lee S.J."/>
            <person name="Levesque L."/>
            <person name="Li R."/>
            <person name="Lin C.F."/>
            <person name="Lin M.F."/>
            <person name="Lindblad-Toh K."/>
            <person name="Llopart A."/>
            <person name="Long M."/>
            <person name="Low L."/>
            <person name="Lozovsky E."/>
            <person name="Lu J."/>
            <person name="Luo M."/>
            <person name="Machado C.A."/>
            <person name="Makalowski W."/>
            <person name="Marzo M."/>
            <person name="Matsuda M."/>
            <person name="Matzkin L."/>
            <person name="McAllister B."/>
            <person name="McBride C.S."/>
            <person name="McKernan B."/>
            <person name="McKernan K."/>
            <person name="Mendez-Lago M."/>
            <person name="Minx P."/>
            <person name="Mollenhauer M.U."/>
            <person name="Montooth K."/>
            <person name="Mount S.M."/>
            <person name="Mu X."/>
            <person name="Myers E."/>
            <person name="Negre B."/>
            <person name="Newfeld S."/>
            <person name="Nielsen R."/>
            <person name="Noor M.A."/>
            <person name="O'Grady P."/>
            <person name="Pachter L."/>
            <person name="Papaceit M."/>
            <person name="Parisi M.J."/>
            <person name="Parisi M."/>
            <person name="Parts L."/>
            <person name="Pedersen J.S."/>
            <person name="Pesole G."/>
            <person name="Phillippy A.M."/>
            <person name="Ponting C.P."/>
            <person name="Pop M."/>
            <person name="Porcelli D."/>
            <person name="Powell J.R."/>
            <person name="Prohaska S."/>
            <person name="Pruitt K."/>
            <person name="Puig M."/>
            <person name="Quesneville H."/>
            <person name="Ram K.R."/>
            <person name="Rand D."/>
            <person name="Rasmussen M.D."/>
            <person name="Reed L.K."/>
            <person name="Reenan R."/>
            <person name="Reily A."/>
            <person name="Remington K.A."/>
            <person name="Rieger T.T."/>
            <person name="Ritchie M.G."/>
            <person name="Robin C."/>
            <person name="Rogers Y.H."/>
            <person name="Rohde C."/>
            <person name="Rozas J."/>
            <person name="Rubenfield M.J."/>
            <person name="Ruiz A."/>
            <person name="Russo S."/>
            <person name="Salzberg S.L."/>
            <person name="Sanchez-Gracia A."/>
            <person name="Saranga D.J."/>
            <person name="Sato H."/>
            <person name="Schaeffer S.W."/>
            <person name="Schatz M.C."/>
            <person name="Schlenke T."/>
            <person name="Schwartz R."/>
            <person name="Segarra C."/>
            <person name="Singh R.S."/>
            <person name="Sirot L."/>
            <person name="Sirota M."/>
            <person name="Sisneros N.B."/>
            <person name="Smith C.D."/>
            <person name="Smith T.F."/>
            <person name="Spieth J."/>
            <person name="Stage D.E."/>
            <person name="Stark A."/>
            <person name="Stephan W."/>
            <person name="Strausberg R.L."/>
            <person name="Strempel S."/>
            <person name="Sturgill D."/>
            <person name="Sutton G."/>
            <person name="Sutton G.G."/>
            <person name="Tao W."/>
            <person name="Teichmann S."/>
            <person name="Tobari Y.N."/>
            <person name="Tomimura Y."/>
            <person name="Tsolas J.M."/>
            <person name="Valente V.L."/>
            <person name="Venter E."/>
            <person name="Venter J.C."/>
            <person name="Vicario S."/>
            <person name="Vieira F.G."/>
            <person name="Vilella A.J."/>
            <person name="Villasante A."/>
            <person name="Walenz B."/>
            <person name="Wang J."/>
            <person name="Wasserman M."/>
            <person name="Watts T."/>
            <person name="Wilson D."/>
            <person name="Wilson R.K."/>
            <person name="Wing R.A."/>
            <person name="Wolfner M.F."/>
            <person name="Wong A."/>
            <person name="Wong G.K."/>
            <person name="Wu C.I."/>
            <person name="Wu G."/>
            <person name="Yamamoto D."/>
            <person name="Yang H.P."/>
            <person name="Yang S.P."/>
            <person name="Yorke J.A."/>
            <person name="Yoshida K."/>
            <person name="Zdobnov E."/>
            <person name="Zhang P."/>
            <person name="Zhang Y."/>
            <person name="Zimin A.V."/>
            <person name="Baldwin J."/>
            <person name="Abdouelleil A."/>
            <person name="Abdulkadir J."/>
            <person name="Abebe A."/>
            <person name="Abera B."/>
            <person name="Abreu J."/>
            <person name="Acer S.C."/>
            <person name="Aftuck L."/>
            <person name="Alexander A."/>
            <person name="An P."/>
            <person name="Anderson E."/>
            <person name="Anderson S."/>
            <person name="Arachi H."/>
            <person name="Azer M."/>
            <person name="Bachantsang P."/>
            <person name="Barry A."/>
            <person name="Bayul T."/>
            <person name="Berlin A."/>
            <person name="Bessette D."/>
            <person name="Bloom T."/>
            <person name="Blye J."/>
            <person name="Boguslavskiy L."/>
            <person name="Bonnet C."/>
            <person name="Boukhgalter B."/>
            <person name="Bourzgui I."/>
            <person name="Brown A."/>
            <person name="Cahill P."/>
            <person name="Channer S."/>
            <person name="Cheshatsang Y."/>
            <person name="Chuda L."/>
            <person name="Citroen M."/>
            <person name="Collymore A."/>
            <person name="Cooke P."/>
            <person name="Costello M."/>
            <person name="D'Aco K."/>
            <person name="Daza R."/>
            <person name="De Haan G."/>
            <person name="DeGray S."/>
            <person name="DeMaso C."/>
            <person name="Dhargay N."/>
            <person name="Dooley K."/>
            <person name="Dooley E."/>
            <person name="Doricent M."/>
            <person name="Dorje P."/>
            <person name="Dorjee K."/>
            <person name="Dupes A."/>
            <person name="Elong R."/>
            <person name="Falk J."/>
            <person name="Farina A."/>
            <person name="Faro S."/>
            <person name="Ferguson D."/>
            <person name="Fisher S."/>
            <person name="Foley C.D."/>
            <person name="Franke A."/>
            <person name="Friedrich D."/>
            <person name="Gadbois L."/>
            <person name="Gearin G."/>
            <person name="Gearin C.R."/>
            <person name="Giannoukos G."/>
            <person name="Goode T."/>
            <person name="Graham J."/>
            <person name="Grandbois E."/>
            <person name="Grewal S."/>
            <person name="Gyaltsen K."/>
            <person name="Hafez N."/>
            <person name="Hagos B."/>
            <person name="Hall J."/>
            <person name="Henson C."/>
            <person name="Hollinger A."/>
            <person name="Honan T."/>
            <person name="Huard M.D."/>
            <person name="Hughes L."/>
            <person name="Hurhula B."/>
            <person name="Husby M.E."/>
            <person name="Kamat A."/>
            <person name="Kanga B."/>
            <person name="Kashin S."/>
            <person name="Khazanovich D."/>
            <person name="Kisner P."/>
            <person name="Lance K."/>
            <person name="Lara M."/>
            <person name="Lee W."/>
            <person name="Lennon N."/>
            <person name="Letendre F."/>
            <person name="LeVine R."/>
            <person name="Lipovsky A."/>
            <person name="Liu X."/>
            <person name="Liu J."/>
            <person name="Liu S."/>
            <person name="Lokyitsang T."/>
            <person name="Lokyitsang Y."/>
            <person name="Lubonja R."/>
            <person name="Lui A."/>
            <person name="MacDonald P."/>
            <person name="Magnisalis V."/>
            <person name="Maru K."/>
            <person name="Matthews C."/>
            <person name="McCusker W."/>
            <person name="McDonough S."/>
            <person name="Mehta T."/>
            <person name="Meldrim J."/>
            <person name="Meneus L."/>
            <person name="Mihai O."/>
            <person name="Mihalev A."/>
            <person name="Mihova T."/>
            <person name="Mittelman R."/>
            <person name="Mlenga V."/>
            <person name="Montmayeur A."/>
            <person name="Mulrain L."/>
            <person name="Navidi A."/>
            <person name="Naylor J."/>
            <person name="Negash T."/>
            <person name="Nguyen T."/>
            <person name="Nguyen N."/>
            <person name="Nicol R."/>
            <person name="Norbu C."/>
            <person name="Norbu N."/>
            <person name="Novod N."/>
            <person name="O'Neill B."/>
            <person name="Osman S."/>
            <person name="Markiewicz E."/>
            <person name="Oyono O.L."/>
            <person name="Patti C."/>
            <person name="Phunkhang P."/>
            <person name="Pierre F."/>
            <person name="Priest M."/>
            <person name="Raghuraman S."/>
            <person name="Rege F."/>
            <person name="Reyes R."/>
            <person name="Rise C."/>
            <person name="Rogov P."/>
            <person name="Ross K."/>
            <person name="Ryan E."/>
            <person name="Settipalli S."/>
            <person name="Shea T."/>
            <person name="Sherpa N."/>
            <person name="Shi L."/>
            <person name="Shih D."/>
            <person name="Sparrow T."/>
            <person name="Spaulding J."/>
            <person name="Stalker J."/>
            <person name="Stange-Thomann N."/>
            <person name="Stavropoulos S."/>
            <person name="Stone C."/>
            <person name="Strader C."/>
            <person name="Tesfaye S."/>
            <person name="Thomson T."/>
            <person name="Thoulutsang Y."/>
            <person name="Thoulutsang D."/>
            <person name="Topham K."/>
            <person name="Topping I."/>
            <person name="Tsamla T."/>
            <person name="Vassiliev H."/>
            <person name="Vo A."/>
            <person name="Wangchuk T."/>
            <person name="Wangdi T."/>
            <person name="Weiand M."/>
            <person name="Wilkinson J."/>
            <person name="Wilson A."/>
            <person name="Yadav S."/>
            <person name="Young G."/>
            <person name="Yu Q."/>
            <person name="Zembek L."/>
            <person name="Zhong D."/>
            <person name="Zimmer A."/>
            <person name="Zwirko Z."/>
            <person name="Jaffe D.B."/>
            <person name="Alvarez P."/>
            <person name="Brockman W."/>
            <person name="Butler J."/>
            <person name="Chin C."/>
            <person name="Gnerre S."/>
            <person name="Grabherr M."/>
            <person name="Kleber M."/>
            <person name="Mauceli E."/>
            <person name="MacCallum I."/>
        </authorList>
    </citation>
    <scope>NUCLEOTIDE SEQUENCE [LARGE SCALE GENOMIC DNA]</scope>
    <source>
        <strain evidence="4">Tai18E2 / Tucson 14021-0261.01</strain>
    </source>
</reference>
<feature type="region of interest" description="Disordered" evidence="2">
    <location>
        <begin position="1"/>
        <end position="92"/>
    </location>
</feature>
<proteinExistence type="predicted"/>
<name>A0A0R1DJN7_DROYA</name>
<evidence type="ECO:0000313" key="3">
    <source>
        <dbReference type="EMBL" id="KRJ97509.1"/>
    </source>
</evidence>
<sequence>MEESEILENQNVPQTDKMKPASAHGEHNELYILNYSHSKDSNESLGRKSLEQKNFNAVKKLQKQQSHVYDLKESQAQEQPPENIDQNTKPLKSEEKLHISRHEEEYKDIVSTHSKESREQCQEEARIETLRIKYKDIIIDNISDDTISAKSKPQSQVKLNDAAPGKTLSMDNARKSNTLIEEEPLNNPKEEAIKVVENVTSPPETPAKEELQETKEQDTIPKPEEVRIDELDQMAPSTSSAAQETKSEKPNEATPCTEIKFDPRDKIRQDMEEYFKGIQALEVKTLTGDELNAREAEAILREEQQRKTWKGMLLAVAHTSLSTSTSSSGKTPKSAVQAILQRTAKAEFKRKMYVLKENYNYRLELLKQLKNDMKNNYKSEAQQLYIDYHSIKNQTLNSPPLNEIDTVCSTENSNQEES</sequence>
<feature type="compositionally biased region" description="Polar residues" evidence="2">
    <location>
        <begin position="235"/>
        <end position="244"/>
    </location>
</feature>
<accession>A0A0R1DJN7</accession>
<evidence type="ECO:0000256" key="1">
    <source>
        <dbReference type="SAM" id="Coils"/>
    </source>
</evidence>
<dbReference type="OrthoDB" id="7860247at2759"/>
<reference evidence="3 4" key="2">
    <citation type="journal article" date="2007" name="PLoS Biol.">
        <title>Principles of genome evolution in the Drosophila melanogaster species group.</title>
        <authorList>
            <person name="Ranz J.M."/>
            <person name="Maurin D."/>
            <person name="Chan Y.S."/>
            <person name="von Grotthuss M."/>
            <person name="Hillier L.W."/>
            <person name="Roote J."/>
            <person name="Ashburner M."/>
            <person name="Bergman C.M."/>
        </authorList>
    </citation>
    <scope>NUCLEOTIDE SEQUENCE [LARGE SCALE GENOMIC DNA]</scope>
    <source>
        <strain evidence="4">Tai18E2 / Tucson 14021-0261.01</strain>
    </source>
</reference>
<evidence type="ECO:0000256" key="2">
    <source>
        <dbReference type="SAM" id="MobiDB-lite"/>
    </source>
</evidence>
<evidence type="ECO:0000313" key="4">
    <source>
        <dbReference type="Proteomes" id="UP000002282"/>
    </source>
</evidence>
<keyword evidence="1" id="KW-0175">Coiled coil</keyword>
<dbReference type="SMR" id="A0A0R1DJN7"/>
<keyword evidence="4" id="KW-1185">Reference proteome</keyword>
<feature type="compositionally biased region" description="Basic and acidic residues" evidence="2">
    <location>
        <begin position="37"/>
        <end position="51"/>
    </location>
</feature>
<dbReference type="EMBL" id="CM000157">
    <property type="protein sequence ID" value="KRJ97509.1"/>
    <property type="molecule type" value="Genomic_DNA"/>
</dbReference>
<feature type="compositionally biased region" description="Polar residues" evidence="2">
    <location>
        <begin position="76"/>
        <end position="90"/>
    </location>
</feature>
<protein>
    <submittedName>
        <fullName evidence="3">Uncharacterized protein, isoform B</fullName>
    </submittedName>
</protein>
<dbReference type="Proteomes" id="UP000002282">
    <property type="component" value="Chromosome 2L"/>
</dbReference>
<feature type="region of interest" description="Disordered" evidence="2">
    <location>
        <begin position="200"/>
        <end position="219"/>
    </location>
</feature>
<feature type="compositionally biased region" description="Basic and acidic residues" evidence="2">
    <location>
        <begin position="206"/>
        <end position="219"/>
    </location>
</feature>
<feature type="coiled-coil region" evidence="1">
    <location>
        <begin position="356"/>
        <end position="383"/>
    </location>
</feature>
<organism evidence="3 4">
    <name type="scientific">Drosophila yakuba</name>
    <name type="common">Fruit fly</name>
    <dbReference type="NCBI Taxonomy" id="7245"/>
    <lineage>
        <taxon>Eukaryota</taxon>
        <taxon>Metazoa</taxon>
        <taxon>Ecdysozoa</taxon>
        <taxon>Arthropoda</taxon>
        <taxon>Hexapoda</taxon>
        <taxon>Insecta</taxon>
        <taxon>Pterygota</taxon>
        <taxon>Neoptera</taxon>
        <taxon>Endopterygota</taxon>
        <taxon>Diptera</taxon>
        <taxon>Brachycera</taxon>
        <taxon>Muscomorpha</taxon>
        <taxon>Ephydroidea</taxon>
        <taxon>Drosophilidae</taxon>
        <taxon>Drosophila</taxon>
        <taxon>Sophophora</taxon>
    </lineage>
</organism>
<feature type="region of interest" description="Disordered" evidence="2">
    <location>
        <begin position="234"/>
        <end position="257"/>
    </location>
</feature>
<feature type="compositionally biased region" description="Basic and acidic residues" evidence="2">
    <location>
        <begin position="16"/>
        <end position="29"/>
    </location>
</feature>
<gene>
    <name evidence="3" type="primary">Dyak\GE13528</name>
    <name evidence="3" type="synonym">dyak_GLEANR_1373</name>
    <name evidence="3" type="synonym">GE13528</name>
    <name evidence="3" type="ORF">Dyak_GE13528</name>
</gene>